<name>A0A5J9SHA4_9POAL</name>
<evidence type="ECO:0000313" key="2">
    <source>
        <dbReference type="EMBL" id="TVT98233.1"/>
    </source>
</evidence>
<keyword evidence="1" id="KW-1133">Transmembrane helix</keyword>
<keyword evidence="1" id="KW-0812">Transmembrane</keyword>
<proteinExistence type="predicted"/>
<reference evidence="2 3" key="1">
    <citation type="journal article" date="2019" name="Sci. Rep.">
        <title>A high-quality genome of Eragrostis curvula grass provides insights into Poaceae evolution and supports new strategies to enhance forage quality.</title>
        <authorList>
            <person name="Carballo J."/>
            <person name="Santos B.A.C.M."/>
            <person name="Zappacosta D."/>
            <person name="Garbus I."/>
            <person name="Selva J.P."/>
            <person name="Gallo C.A."/>
            <person name="Diaz A."/>
            <person name="Albertini E."/>
            <person name="Caccamo M."/>
            <person name="Echenique V."/>
        </authorList>
    </citation>
    <scope>NUCLEOTIDE SEQUENCE [LARGE SCALE GENOMIC DNA]</scope>
    <source>
        <strain evidence="3">cv. Victoria</strain>
        <tissue evidence="2">Leaf</tissue>
    </source>
</reference>
<evidence type="ECO:0000313" key="3">
    <source>
        <dbReference type="Proteomes" id="UP000324897"/>
    </source>
</evidence>
<protein>
    <submittedName>
        <fullName evidence="2">Uncharacterized protein</fullName>
    </submittedName>
</protein>
<sequence>MSTSRSDPRDLEKGLTKAGGSAVAEETELVVTKPRMVRLINISAVIFSVVLIINLIYNVYVFFETEYWDRVEHALRGATTLDRMWST</sequence>
<evidence type="ECO:0000256" key="1">
    <source>
        <dbReference type="SAM" id="Phobius"/>
    </source>
</evidence>
<keyword evidence="3" id="KW-1185">Reference proteome</keyword>
<keyword evidence="1" id="KW-0472">Membrane</keyword>
<gene>
    <name evidence="2" type="ORF">EJB05_56452</name>
</gene>
<accession>A0A5J9SHA4</accession>
<dbReference type="Gramene" id="TVT98233">
    <property type="protein sequence ID" value="TVT98233"/>
    <property type="gene ID" value="EJB05_56452"/>
</dbReference>
<dbReference type="EMBL" id="RWGY01000885">
    <property type="protein sequence ID" value="TVT98233.1"/>
    <property type="molecule type" value="Genomic_DNA"/>
</dbReference>
<dbReference type="Proteomes" id="UP000324897">
    <property type="component" value="Unassembled WGS sequence"/>
</dbReference>
<organism evidence="2 3">
    <name type="scientific">Eragrostis curvula</name>
    <name type="common">weeping love grass</name>
    <dbReference type="NCBI Taxonomy" id="38414"/>
    <lineage>
        <taxon>Eukaryota</taxon>
        <taxon>Viridiplantae</taxon>
        <taxon>Streptophyta</taxon>
        <taxon>Embryophyta</taxon>
        <taxon>Tracheophyta</taxon>
        <taxon>Spermatophyta</taxon>
        <taxon>Magnoliopsida</taxon>
        <taxon>Liliopsida</taxon>
        <taxon>Poales</taxon>
        <taxon>Poaceae</taxon>
        <taxon>PACMAD clade</taxon>
        <taxon>Chloridoideae</taxon>
        <taxon>Eragrostideae</taxon>
        <taxon>Eragrostidinae</taxon>
        <taxon>Eragrostis</taxon>
    </lineage>
</organism>
<feature type="transmembrane region" description="Helical" evidence="1">
    <location>
        <begin position="39"/>
        <end position="63"/>
    </location>
</feature>
<comment type="caution">
    <text evidence="2">The sequence shown here is derived from an EMBL/GenBank/DDBJ whole genome shotgun (WGS) entry which is preliminary data.</text>
</comment>
<dbReference type="AlphaFoldDB" id="A0A5J9SHA4"/>